<evidence type="ECO:0000259" key="1">
    <source>
        <dbReference type="PROSITE" id="PS50995"/>
    </source>
</evidence>
<dbReference type="GO" id="GO:0006950">
    <property type="term" value="P:response to stress"/>
    <property type="evidence" value="ECO:0007669"/>
    <property type="project" value="TreeGrafter"/>
</dbReference>
<keyword evidence="3" id="KW-1185">Reference proteome</keyword>
<dbReference type="PROSITE" id="PS50995">
    <property type="entry name" value="HTH_MARR_2"/>
    <property type="match status" value="1"/>
</dbReference>
<dbReference type="RefSeq" id="WP_161895491.1">
    <property type="nucleotide sequence ID" value="NZ_BJOV01000003.1"/>
</dbReference>
<dbReference type="InterPro" id="IPR039422">
    <property type="entry name" value="MarR/SlyA-like"/>
</dbReference>
<organism evidence="2 3">
    <name type="scientific">Gordonia spumicola</name>
    <dbReference type="NCBI Taxonomy" id="589161"/>
    <lineage>
        <taxon>Bacteria</taxon>
        <taxon>Bacillati</taxon>
        <taxon>Actinomycetota</taxon>
        <taxon>Actinomycetes</taxon>
        <taxon>Mycobacteriales</taxon>
        <taxon>Gordoniaceae</taxon>
        <taxon>Gordonia</taxon>
    </lineage>
</organism>
<feature type="domain" description="HTH marR-type" evidence="1">
    <location>
        <begin position="29"/>
        <end position="164"/>
    </location>
</feature>
<dbReference type="InterPro" id="IPR036388">
    <property type="entry name" value="WH-like_DNA-bd_sf"/>
</dbReference>
<evidence type="ECO:0000313" key="2">
    <source>
        <dbReference type="EMBL" id="GEE01737.1"/>
    </source>
</evidence>
<name>A0A7I9V8T7_9ACTN</name>
<dbReference type="Proteomes" id="UP000444960">
    <property type="component" value="Unassembled WGS sequence"/>
</dbReference>
<dbReference type="OrthoDB" id="3237509at2"/>
<dbReference type="SMART" id="SM00347">
    <property type="entry name" value="HTH_MARR"/>
    <property type="match status" value="1"/>
</dbReference>
<sequence>MPEHDLPPDAVDHAIAQWAQERPTLDVSALEVFGRLHRTYLRYQSSMSTLFAQYDLNTASFDVLAALRRSGPPFRMTSTELARTMLVTTGGVTLRVDRLEKSGLVERQRDADDRRVVYVCLTTTGLRLIDDAATAHFQNELVLLDGLTDTDQRQLARLLRALESSIHDAENRLDEPDSA</sequence>
<dbReference type="EMBL" id="BJOV01000003">
    <property type="protein sequence ID" value="GEE01737.1"/>
    <property type="molecule type" value="Genomic_DNA"/>
</dbReference>
<dbReference type="AlphaFoldDB" id="A0A7I9V8T7"/>
<dbReference type="SUPFAM" id="SSF46785">
    <property type="entry name" value="Winged helix' DNA-binding domain"/>
    <property type="match status" value="1"/>
</dbReference>
<reference evidence="3" key="1">
    <citation type="submission" date="2019-06" db="EMBL/GenBank/DDBJ databases">
        <title>Gordonia isolated from sludge of a wastewater treatment plant.</title>
        <authorList>
            <person name="Tamura T."/>
            <person name="Aoyama K."/>
            <person name="Kang Y."/>
            <person name="Saito S."/>
            <person name="Akiyama N."/>
            <person name="Yazawa K."/>
            <person name="Gonoi T."/>
            <person name="Mikami Y."/>
        </authorList>
    </citation>
    <scope>NUCLEOTIDE SEQUENCE [LARGE SCALE GENOMIC DNA]</scope>
    <source>
        <strain evidence="3">NBRC 107696</strain>
    </source>
</reference>
<dbReference type="PANTHER" id="PTHR33164:SF104">
    <property type="entry name" value="TRANSCRIPTIONAL REGULATORY PROTEIN"/>
    <property type="match status" value="1"/>
</dbReference>
<gene>
    <name evidence="2" type="ORF">nbrc107696_21830</name>
</gene>
<accession>A0A7I9V8T7</accession>
<dbReference type="Gene3D" id="1.10.10.10">
    <property type="entry name" value="Winged helix-like DNA-binding domain superfamily/Winged helix DNA-binding domain"/>
    <property type="match status" value="1"/>
</dbReference>
<comment type="caution">
    <text evidence="2">The sequence shown here is derived from an EMBL/GenBank/DDBJ whole genome shotgun (WGS) entry which is preliminary data.</text>
</comment>
<dbReference type="PANTHER" id="PTHR33164">
    <property type="entry name" value="TRANSCRIPTIONAL REGULATOR, MARR FAMILY"/>
    <property type="match status" value="1"/>
</dbReference>
<proteinExistence type="predicted"/>
<dbReference type="GO" id="GO:0003700">
    <property type="term" value="F:DNA-binding transcription factor activity"/>
    <property type="evidence" value="ECO:0007669"/>
    <property type="project" value="InterPro"/>
</dbReference>
<dbReference type="InterPro" id="IPR000835">
    <property type="entry name" value="HTH_MarR-typ"/>
</dbReference>
<evidence type="ECO:0000313" key="3">
    <source>
        <dbReference type="Proteomes" id="UP000444960"/>
    </source>
</evidence>
<dbReference type="Pfam" id="PF12802">
    <property type="entry name" value="MarR_2"/>
    <property type="match status" value="1"/>
</dbReference>
<protein>
    <submittedName>
        <fullName evidence="2">MarR family transcriptional regulator</fullName>
    </submittedName>
</protein>
<dbReference type="InterPro" id="IPR036390">
    <property type="entry name" value="WH_DNA-bd_sf"/>
</dbReference>
<dbReference type="PRINTS" id="PR00598">
    <property type="entry name" value="HTHMARR"/>
</dbReference>